<keyword evidence="7 12" id="KW-0560">Oxidoreductase</keyword>
<keyword evidence="9" id="KW-0443">Lipid metabolism</keyword>
<comment type="caution">
    <text evidence="15">The sequence shown here is derived from an EMBL/GenBank/DDBJ whole genome shotgun (WGS) entry which is preliminary data.</text>
</comment>
<feature type="transmembrane region" description="Helical" evidence="13">
    <location>
        <begin position="12"/>
        <end position="33"/>
    </location>
</feature>
<dbReference type="OrthoDB" id="10260134at2759"/>
<keyword evidence="16" id="KW-1185">Reference proteome</keyword>
<gene>
    <name evidence="15" type="primary">SCD5_52</name>
    <name evidence="15" type="ORF">AVEN_227108_1</name>
</gene>
<sequence>MFNKFHFSEERLICVLGLVLWRITVSLGVQAIHRQWCHRAYKAKLPLRIFMCIVAWALGQSSIFIWSRDHRVHHKHVDTDADPYNINRGFFFAHIGWLMCKKHPDVITAGKKLPVDDLLADPVVRFNRKYYYPMWFLFCLVLPTIVPVYFWGEKWLDSFCVAGALKYVFQLHSTFTINSVAHKYGYRPFDKKMEARESFFTESVQPGEGSHNYHHVFPRDYTTKELALSFNSSRYFIEFMALIGQAYDLKMSSEELVEARKLKTGNGSR</sequence>
<evidence type="ECO:0000256" key="9">
    <source>
        <dbReference type="ARBA" id="ARBA00023098"/>
    </source>
</evidence>
<evidence type="ECO:0000313" key="16">
    <source>
        <dbReference type="Proteomes" id="UP000499080"/>
    </source>
</evidence>
<dbReference type="PRINTS" id="PR00075">
    <property type="entry name" value="FACDDSATRASE"/>
</dbReference>
<dbReference type="Pfam" id="PF00487">
    <property type="entry name" value="FA_desaturase"/>
    <property type="match status" value="1"/>
</dbReference>
<evidence type="ECO:0000256" key="4">
    <source>
        <dbReference type="ARBA" id="ARBA00022692"/>
    </source>
</evidence>
<evidence type="ECO:0000256" key="10">
    <source>
        <dbReference type="ARBA" id="ARBA00023136"/>
    </source>
</evidence>
<dbReference type="PANTHER" id="PTHR11351:SF31">
    <property type="entry name" value="DESATURASE 1, ISOFORM A-RELATED"/>
    <property type="match status" value="1"/>
</dbReference>
<evidence type="ECO:0000256" key="1">
    <source>
        <dbReference type="ARBA" id="ARBA00004141"/>
    </source>
</evidence>
<proteinExistence type="inferred from homology"/>
<dbReference type="InterPro" id="IPR005804">
    <property type="entry name" value="FA_desaturase_dom"/>
</dbReference>
<feature type="transmembrane region" description="Helical" evidence="13">
    <location>
        <begin position="134"/>
        <end position="152"/>
    </location>
</feature>
<protein>
    <submittedName>
        <fullName evidence="15">Stearoyl-CoA desaturase 5</fullName>
    </submittedName>
</protein>
<reference evidence="15 16" key="1">
    <citation type="journal article" date="2019" name="Sci. Rep.">
        <title>Orb-weaving spider Araneus ventricosus genome elucidates the spidroin gene catalogue.</title>
        <authorList>
            <person name="Kono N."/>
            <person name="Nakamura H."/>
            <person name="Ohtoshi R."/>
            <person name="Moran D.A.P."/>
            <person name="Shinohara A."/>
            <person name="Yoshida Y."/>
            <person name="Fujiwara M."/>
            <person name="Mori M."/>
            <person name="Tomita M."/>
            <person name="Arakawa K."/>
        </authorList>
    </citation>
    <scope>NUCLEOTIDE SEQUENCE [LARGE SCALE GENOMIC DNA]</scope>
</reference>
<name>A0A4Y2BVS2_ARAVE</name>
<keyword evidence="10 13" id="KW-0472">Membrane</keyword>
<evidence type="ECO:0000256" key="7">
    <source>
        <dbReference type="ARBA" id="ARBA00023002"/>
    </source>
</evidence>
<keyword evidence="4 12" id="KW-0812">Transmembrane</keyword>
<comment type="domain">
    <text evidence="12">The histidine box domains are involved in binding the catalytic metal ions.</text>
</comment>
<keyword evidence="3 12" id="KW-0444">Lipid biosynthesis</keyword>
<comment type="subcellular location">
    <subcellularLocation>
        <location evidence="1">Membrane</location>
        <topology evidence="1">Multi-pass membrane protein</topology>
    </subcellularLocation>
</comment>
<keyword evidence="11 12" id="KW-0275">Fatty acid biosynthesis</keyword>
<evidence type="ECO:0000256" key="5">
    <source>
        <dbReference type="ARBA" id="ARBA00022832"/>
    </source>
</evidence>
<evidence type="ECO:0000313" key="15">
    <source>
        <dbReference type="EMBL" id="GBL95859.1"/>
    </source>
</evidence>
<evidence type="ECO:0000256" key="8">
    <source>
        <dbReference type="ARBA" id="ARBA00023004"/>
    </source>
</evidence>
<feature type="domain" description="Fatty acid desaturase" evidence="14">
    <location>
        <begin position="15"/>
        <end position="219"/>
    </location>
</feature>
<evidence type="ECO:0000259" key="14">
    <source>
        <dbReference type="Pfam" id="PF00487"/>
    </source>
</evidence>
<dbReference type="GO" id="GO:0004768">
    <property type="term" value="F:stearoyl-CoA 9-desaturase activity"/>
    <property type="evidence" value="ECO:0007669"/>
    <property type="project" value="TreeGrafter"/>
</dbReference>
<dbReference type="InterPro" id="IPR015876">
    <property type="entry name" value="Acyl-CoA_DS"/>
</dbReference>
<keyword evidence="8" id="KW-0408">Iron</keyword>
<dbReference type="PANTHER" id="PTHR11351">
    <property type="entry name" value="ACYL-COA DESATURASE"/>
    <property type="match status" value="1"/>
</dbReference>
<accession>A0A4Y2BVS2</accession>
<evidence type="ECO:0000256" key="12">
    <source>
        <dbReference type="RuleBase" id="RU000581"/>
    </source>
</evidence>
<evidence type="ECO:0000256" key="3">
    <source>
        <dbReference type="ARBA" id="ARBA00022516"/>
    </source>
</evidence>
<dbReference type="Proteomes" id="UP000499080">
    <property type="component" value="Unassembled WGS sequence"/>
</dbReference>
<evidence type="ECO:0000256" key="2">
    <source>
        <dbReference type="ARBA" id="ARBA00009295"/>
    </source>
</evidence>
<feature type="transmembrane region" description="Helical" evidence="13">
    <location>
        <begin position="45"/>
        <end position="66"/>
    </location>
</feature>
<evidence type="ECO:0000256" key="6">
    <source>
        <dbReference type="ARBA" id="ARBA00022989"/>
    </source>
</evidence>
<dbReference type="GO" id="GO:0005789">
    <property type="term" value="C:endoplasmic reticulum membrane"/>
    <property type="evidence" value="ECO:0007669"/>
    <property type="project" value="TreeGrafter"/>
</dbReference>
<organism evidence="15 16">
    <name type="scientific">Araneus ventricosus</name>
    <name type="common">Orbweaver spider</name>
    <name type="synonym">Epeira ventricosa</name>
    <dbReference type="NCBI Taxonomy" id="182803"/>
    <lineage>
        <taxon>Eukaryota</taxon>
        <taxon>Metazoa</taxon>
        <taxon>Ecdysozoa</taxon>
        <taxon>Arthropoda</taxon>
        <taxon>Chelicerata</taxon>
        <taxon>Arachnida</taxon>
        <taxon>Araneae</taxon>
        <taxon>Araneomorphae</taxon>
        <taxon>Entelegynae</taxon>
        <taxon>Araneoidea</taxon>
        <taxon>Araneidae</taxon>
        <taxon>Araneus</taxon>
    </lineage>
</organism>
<comment type="similarity">
    <text evidence="2 12">Belongs to the fatty acid desaturase type 1 family.</text>
</comment>
<dbReference type="CDD" id="cd03505">
    <property type="entry name" value="Delta9-FADS-like"/>
    <property type="match status" value="1"/>
</dbReference>
<dbReference type="GO" id="GO:0005506">
    <property type="term" value="F:iron ion binding"/>
    <property type="evidence" value="ECO:0007669"/>
    <property type="project" value="TreeGrafter"/>
</dbReference>
<keyword evidence="6 13" id="KW-1133">Transmembrane helix</keyword>
<comment type="cofactor">
    <cofactor evidence="12">
        <name>Fe(2+)</name>
        <dbReference type="ChEBI" id="CHEBI:29033"/>
    </cofactor>
</comment>
<dbReference type="AlphaFoldDB" id="A0A4Y2BVS2"/>
<evidence type="ECO:0000256" key="11">
    <source>
        <dbReference type="ARBA" id="ARBA00023160"/>
    </source>
</evidence>
<evidence type="ECO:0000256" key="13">
    <source>
        <dbReference type="SAM" id="Phobius"/>
    </source>
</evidence>
<dbReference type="EMBL" id="BGPR01000115">
    <property type="protein sequence ID" value="GBL95859.1"/>
    <property type="molecule type" value="Genomic_DNA"/>
</dbReference>
<keyword evidence="5" id="KW-0276">Fatty acid metabolism</keyword>
<dbReference type="GO" id="GO:0006636">
    <property type="term" value="P:unsaturated fatty acid biosynthetic process"/>
    <property type="evidence" value="ECO:0007669"/>
    <property type="project" value="TreeGrafter"/>
</dbReference>